<reference evidence="1" key="1">
    <citation type="submission" date="2014-12" db="EMBL/GenBank/DDBJ databases">
        <title>Insight into the proteome of Arion vulgaris.</title>
        <authorList>
            <person name="Aradska J."/>
            <person name="Bulat T."/>
            <person name="Smidak R."/>
            <person name="Sarate P."/>
            <person name="Gangsoo J."/>
            <person name="Sialana F."/>
            <person name="Bilban M."/>
            <person name="Lubec G."/>
        </authorList>
    </citation>
    <scope>NUCLEOTIDE SEQUENCE</scope>
    <source>
        <tissue evidence="1">Skin</tissue>
    </source>
</reference>
<dbReference type="EMBL" id="HACG01004824">
    <property type="protein sequence ID" value="CEK51689.1"/>
    <property type="molecule type" value="Transcribed_RNA"/>
</dbReference>
<gene>
    <name evidence="1" type="primary">ORF14105</name>
</gene>
<accession>A0A0B6Y6A0</accession>
<organism evidence="1">
    <name type="scientific">Arion vulgaris</name>
    <dbReference type="NCBI Taxonomy" id="1028688"/>
    <lineage>
        <taxon>Eukaryota</taxon>
        <taxon>Metazoa</taxon>
        <taxon>Spiralia</taxon>
        <taxon>Lophotrochozoa</taxon>
        <taxon>Mollusca</taxon>
        <taxon>Gastropoda</taxon>
        <taxon>Heterobranchia</taxon>
        <taxon>Euthyneura</taxon>
        <taxon>Panpulmonata</taxon>
        <taxon>Eupulmonata</taxon>
        <taxon>Stylommatophora</taxon>
        <taxon>Helicina</taxon>
        <taxon>Arionoidea</taxon>
        <taxon>Arionidae</taxon>
        <taxon>Arion</taxon>
    </lineage>
</organism>
<proteinExistence type="predicted"/>
<evidence type="ECO:0000313" key="1">
    <source>
        <dbReference type="EMBL" id="CEK51689.1"/>
    </source>
</evidence>
<feature type="non-terminal residue" evidence="1">
    <location>
        <position position="68"/>
    </location>
</feature>
<dbReference type="AlphaFoldDB" id="A0A0B6Y6A0"/>
<name>A0A0B6Y6A0_9EUPU</name>
<protein>
    <submittedName>
        <fullName evidence="1">Uncharacterized protein</fullName>
    </submittedName>
</protein>
<sequence>MTRYLYIKLGCCRFQALLRKEEDLCMMPAASAQIIFIATETCMLGHNTSEFLTFYKKEKMEHTLRRND</sequence>